<evidence type="ECO:0000256" key="1">
    <source>
        <dbReference type="ARBA" id="ARBA00022475"/>
    </source>
</evidence>
<dbReference type="GO" id="GO:0005886">
    <property type="term" value="C:plasma membrane"/>
    <property type="evidence" value="ECO:0007669"/>
    <property type="project" value="UniProtKB-SubCell"/>
</dbReference>
<keyword evidence="1 11" id="KW-1003">Cell membrane</keyword>
<keyword evidence="7 11" id="KW-0573">Peptidoglycan synthesis</keyword>
<name>A0A037ZNN1_9RHOB</name>
<keyword evidence="3 11" id="KW-0328">Glycosyltransferase</keyword>
<dbReference type="GO" id="GO:0008360">
    <property type="term" value="P:regulation of cell shape"/>
    <property type="evidence" value="ECO:0007669"/>
    <property type="project" value="UniProtKB-KW"/>
</dbReference>
<dbReference type="GO" id="GO:0008955">
    <property type="term" value="F:peptidoglycan glycosyltransferase activity"/>
    <property type="evidence" value="ECO:0007669"/>
    <property type="project" value="UniProtKB-UniRule"/>
</dbReference>
<protein>
    <recommendedName>
        <fullName evidence="11">Biosynthetic peptidoglycan transglycosylase</fullName>
        <ecNumber evidence="11">2.4.99.28</ecNumber>
    </recommendedName>
    <alternativeName>
        <fullName evidence="11">Glycan polymerase</fullName>
    </alternativeName>
    <alternativeName>
        <fullName evidence="11">Peptidoglycan glycosyltransferase MtgA</fullName>
        <shortName evidence="11">PGT</shortName>
    </alternativeName>
</protein>
<keyword evidence="9 11" id="KW-0472">Membrane</keyword>
<dbReference type="InterPro" id="IPR023346">
    <property type="entry name" value="Lysozyme-like_dom_sf"/>
</dbReference>
<comment type="pathway">
    <text evidence="11">Cell wall biogenesis; peptidoglycan biosynthesis.</text>
</comment>
<dbReference type="OrthoDB" id="9766909at2"/>
<proteinExistence type="inferred from homology"/>
<evidence type="ECO:0000313" key="13">
    <source>
        <dbReference type="EMBL" id="KAJ57153.1"/>
    </source>
</evidence>
<dbReference type="InterPro" id="IPR036950">
    <property type="entry name" value="PBP_transglycosylase"/>
</dbReference>
<dbReference type="GO" id="GO:0009274">
    <property type="term" value="C:peptidoglycan-based cell wall"/>
    <property type="evidence" value="ECO:0007669"/>
    <property type="project" value="InterPro"/>
</dbReference>
<evidence type="ECO:0000256" key="10">
    <source>
        <dbReference type="ARBA" id="ARBA00023316"/>
    </source>
</evidence>
<evidence type="ECO:0000256" key="5">
    <source>
        <dbReference type="ARBA" id="ARBA00022692"/>
    </source>
</evidence>
<keyword evidence="6 11" id="KW-0133">Cell shape</keyword>
<evidence type="ECO:0000256" key="9">
    <source>
        <dbReference type="ARBA" id="ARBA00023136"/>
    </source>
</evidence>
<dbReference type="AlphaFoldDB" id="A0A037ZNN1"/>
<dbReference type="SUPFAM" id="SSF53955">
    <property type="entry name" value="Lysozyme-like"/>
    <property type="match status" value="1"/>
</dbReference>
<accession>A0A037ZNN1</accession>
<comment type="catalytic activity">
    <reaction evidence="11">
        <text>[GlcNAc-(1-&gt;4)-Mur2Ac(oyl-L-Ala-gamma-D-Glu-L-Lys-D-Ala-D-Ala)](n)-di-trans,octa-cis-undecaprenyl diphosphate + beta-D-GlcNAc-(1-&gt;4)-Mur2Ac(oyl-L-Ala-gamma-D-Glu-L-Lys-D-Ala-D-Ala)-di-trans,octa-cis-undecaprenyl diphosphate = [GlcNAc-(1-&gt;4)-Mur2Ac(oyl-L-Ala-gamma-D-Glu-L-Lys-D-Ala-D-Ala)](n+1)-di-trans,octa-cis-undecaprenyl diphosphate + di-trans,octa-cis-undecaprenyl diphosphate + H(+)</text>
        <dbReference type="Rhea" id="RHEA:23708"/>
        <dbReference type="Rhea" id="RHEA-COMP:9602"/>
        <dbReference type="Rhea" id="RHEA-COMP:9603"/>
        <dbReference type="ChEBI" id="CHEBI:15378"/>
        <dbReference type="ChEBI" id="CHEBI:58405"/>
        <dbReference type="ChEBI" id="CHEBI:60033"/>
        <dbReference type="ChEBI" id="CHEBI:78435"/>
        <dbReference type="EC" id="2.4.99.28"/>
    </reaction>
</comment>
<sequence length="238" mass="26761">MAKRKIKKPQERFFARNWRRFKTGLRWVLLFCFVVPLLSVTLYGFVNPPMTHTIFVEIQRLGDVDWEWIDVDDVAPEVLRAVVAAEDSGFCNHWGFDMDAIRAALDDGASRGASSLTQQTVKNVFLWQGRSWTRKSIEALLTPLVEALWSKRRILEVYLNVAEFGEGVFGIDAAAHRYFETEPSNLTAAQAARLAVVLPNPKERNPARLPTWLGKHAARVADGAATIKADGRSSCFEG</sequence>
<keyword evidence="14" id="KW-1185">Reference proteome</keyword>
<keyword evidence="5 11" id="KW-0812">Transmembrane</keyword>
<evidence type="ECO:0000256" key="2">
    <source>
        <dbReference type="ARBA" id="ARBA00022519"/>
    </source>
</evidence>
<keyword evidence="8 11" id="KW-1133">Transmembrane helix</keyword>
<dbReference type="EMBL" id="JFKE01000001">
    <property type="protein sequence ID" value="KAJ57153.1"/>
    <property type="molecule type" value="Genomic_DNA"/>
</dbReference>
<dbReference type="GO" id="GO:0071555">
    <property type="term" value="P:cell wall organization"/>
    <property type="evidence" value="ECO:0007669"/>
    <property type="project" value="UniProtKB-KW"/>
</dbReference>
<comment type="function">
    <text evidence="11">Peptidoglycan polymerase that catalyzes glycan chain elongation from lipid-linked precursors.</text>
</comment>
<dbReference type="InterPro" id="IPR011812">
    <property type="entry name" value="Pep_trsgly"/>
</dbReference>
<keyword evidence="2 11" id="KW-0997">Cell inner membrane</keyword>
<evidence type="ECO:0000256" key="8">
    <source>
        <dbReference type="ARBA" id="ARBA00022989"/>
    </source>
</evidence>
<dbReference type="InterPro" id="IPR001264">
    <property type="entry name" value="Glyco_trans_51"/>
</dbReference>
<evidence type="ECO:0000256" key="3">
    <source>
        <dbReference type="ARBA" id="ARBA00022676"/>
    </source>
</evidence>
<dbReference type="GO" id="GO:0009252">
    <property type="term" value="P:peptidoglycan biosynthetic process"/>
    <property type="evidence" value="ECO:0007669"/>
    <property type="project" value="UniProtKB-UniRule"/>
</dbReference>
<organism evidence="13 14">
    <name type="scientific">Actibacterium mucosum KCTC 23349</name>
    <dbReference type="NCBI Taxonomy" id="1454373"/>
    <lineage>
        <taxon>Bacteria</taxon>
        <taxon>Pseudomonadati</taxon>
        <taxon>Pseudomonadota</taxon>
        <taxon>Alphaproteobacteria</taxon>
        <taxon>Rhodobacterales</taxon>
        <taxon>Roseobacteraceae</taxon>
        <taxon>Actibacterium</taxon>
    </lineage>
</organism>
<keyword evidence="10 11" id="KW-0961">Cell wall biogenesis/degradation</keyword>
<comment type="caution">
    <text evidence="13">The sequence shown here is derived from an EMBL/GenBank/DDBJ whole genome shotgun (WGS) entry which is preliminary data.</text>
</comment>
<dbReference type="Pfam" id="PF00912">
    <property type="entry name" value="Transgly"/>
    <property type="match status" value="1"/>
</dbReference>
<dbReference type="Proteomes" id="UP000026249">
    <property type="component" value="Unassembled WGS sequence"/>
</dbReference>
<dbReference type="RefSeq" id="WP_035255400.1">
    <property type="nucleotide sequence ID" value="NZ_JFKE01000001.1"/>
</dbReference>
<dbReference type="STRING" id="1454373.ACMU_01275"/>
<feature type="domain" description="Glycosyl transferase family 51" evidence="12">
    <location>
        <begin position="63"/>
        <end position="220"/>
    </location>
</feature>
<dbReference type="Gene3D" id="1.10.3810.10">
    <property type="entry name" value="Biosynthetic peptidoglycan transglycosylase-like"/>
    <property type="match status" value="1"/>
</dbReference>
<dbReference type="HAMAP" id="MF_00766">
    <property type="entry name" value="PGT_MtgA"/>
    <property type="match status" value="1"/>
</dbReference>
<evidence type="ECO:0000313" key="14">
    <source>
        <dbReference type="Proteomes" id="UP000026249"/>
    </source>
</evidence>
<dbReference type="UniPathway" id="UPA00219"/>
<reference evidence="13 14" key="1">
    <citation type="submission" date="2014-03" db="EMBL/GenBank/DDBJ databases">
        <title>Draft Genome Sequence of Actibacterium mucosum KCTC 23349, a Marine Alphaproteobacterium with Complex Ionic Requirements Isolated from Mediterranean Seawater at Malvarrosa Beach, Valencia, Spain.</title>
        <authorList>
            <person name="Arahal D.R."/>
            <person name="Shao Z."/>
            <person name="Lai Q."/>
            <person name="Pujalte M.J."/>
        </authorList>
    </citation>
    <scope>NUCLEOTIDE SEQUENCE [LARGE SCALE GENOMIC DNA]</scope>
    <source>
        <strain evidence="13 14">KCTC 23349</strain>
    </source>
</reference>
<evidence type="ECO:0000256" key="6">
    <source>
        <dbReference type="ARBA" id="ARBA00022960"/>
    </source>
</evidence>
<evidence type="ECO:0000256" key="7">
    <source>
        <dbReference type="ARBA" id="ARBA00022984"/>
    </source>
</evidence>
<evidence type="ECO:0000256" key="4">
    <source>
        <dbReference type="ARBA" id="ARBA00022679"/>
    </source>
</evidence>
<comment type="subcellular location">
    <subcellularLocation>
        <location evidence="11">Cell inner membrane</location>
        <topology evidence="11">Single-pass membrane protein</topology>
    </subcellularLocation>
</comment>
<evidence type="ECO:0000256" key="11">
    <source>
        <dbReference type="HAMAP-Rule" id="MF_00766"/>
    </source>
</evidence>
<gene>
    <name evidence="11" type="primary">mtgA</name>
    <name evidence="13" type="ORF">ACMU_01275</name>
</gene>
<dbReference type="PANTHER" id="PTHR30400:SF0">
    <property type="entry name" value="BIOSYNTHETIC PEPTIDOGLYCAN TRANSGLYCOSYLASE"/>
    <property type="match status" value="1"/>
</dbReference>
<comment type="similarity">
    <text evidence="11">Belongs to the glycosyltransferase 51 family.</text>
</comment>
<evidence type="ECO:0000259" key="12">
    <source>
        <dbReference type="Pfam" id="PF00912"/>
    </source>
</evidence>
<dbReference type="PANTHER" id="PTHR30400">
    <property type="entry name" value="MONOFUNCTIONAL BIOSYNTHETIC PEPTIDOGLYCAN TRANSGLYCOSYLASE"/>
    <property type="match status" value="1"/>
</dbReference>
<dbReference type="NCBIfam" id="TIGR02070">
    <property type="entry name" value="mono_pep_trsgly"/>
    <property type="match status" value="1"/>
</dbReference>
<dbReference type="GO" id="GO:0016763">
    <property type="term" value="F:pentosyltransferase activity"/>
    <property type="evidence" value="ECO:0007669"/>
    <property type="project" value="InterPro"/>
</dbReference>
<keyword evidence="4 11" id="KW-0808">Transferase</keyword>
<dbReference type="EC" id="2.4.99.28" evidence="11"/>